<dbReference type="InterPro" id="IPR004014">
    <property type="entry name" value="ATPase_P-typ_cation-transptr_N"/>
</dbReference>
<evidence type="ECO:0000256" key="9">
    <source>
        <dbReference type="ARBA" id="ARBA00022741"/>
    </source>
</evidence>
<evidence type="ECO:0000256" key="18">
    <source>
        <dbReference type="ARBA" id="ARBA00047282"/>
    </source>
</evidence>
<feature type="transmembrane region" description="Helical" evidence="19">
    <location>
        <begin position="265"/>
        <end position="288"/>
    </location>
</feature>
<dbReference type="NCBIfam" id="TIGR01116">
    <property type="entry name" value="ATPase-IIA1_Ca"/>
    <property type="match status" value="1"/>
</dbReference>
<feature type="transmembrane region" description="Helical" evidence="19">
    <location>
        <begin position="227"/>
        <end position="245"/>
    </location>
</feature>
<accession>A0A8K9WN37</accession>
<reference evidence="21" key="3">
    <citation type="submission" date="2025-09" db="UniProtKB">
        <authorList>
            <consortium name="Ensembl"/>
        </authorList>
    </citation>
    <scope>IDENTIFICATION</scope>
</reference>
<dbReference type="CDD" id="cd02083">
    <property type="entry name" value="P-type_ATPase_SERCA"/>
    <property type="match status" value="1"/>
</dbReference>
<dbReference type="Gene3D" id="2.70.150.10">
    <property type="entry name" value="Calcium-transporting ATPase, cytoplasmic transduction domain A"/>
    <property type="match status" value="2"/>
</dbReference>
<reference evidence="21" key="1">
    <citation type="submission" date="2020-07" db="EMBL/GenBank/DDBJ databases">
        <title>A long reads based de novo assembly of the rainbow trout Arlee double haploid line genome.</title>
        <authorList>
            <person name="Gao G."/>
            <person name="Palti Y."/>
        </authorList>
    </citation>
    <scope>NUCLEOTIDE SEQUENCE [LARGE SCALE GENOMIC DNA]</scope>
</reference>
<dbReference type="PANTHER" id="PTHR42861">
    <property type="entry name" value="CALCIUM-TRANSPORTING ATPASE"/>
    <property type="match status" value="1"/>
</dbReference>
<dbReference type="InterPro" id="IPR023298">
    <property type="entry name" value="ATPase_P-typ_TM_dom_sf"/>
</dbReference>
<keyword evidence="16 19" id="KW-0406">Ion transport</keyword>
<evidence type="ECO:0000256" key="1">
    <source>
        <dbReference type="ARBA" id="ARBA00001946"/>
    </source>
</evidence>
<comment type="similarity">
    <text evidence="4 19">Belongs to the cation transport ATPase (P-type) (TC 3.A.3) family. Type IIA subfamily.</text>
</comment>
<dbReference type="FunFam" id="1.20.1110.10:FF:000065">
    <property type="entry name" value="Sarcoplasmic/endoplasmic reticulum calcium ATPase 1"/>
    <property type="match status" value="3"/>
</dbReference>
<evidence type="ECO:0000256" key="5">
    <source>
        <dbReference type="ARBA" id="ARBA00022448"/>
    </source>
</evidence>
<dbReference type="Pfam" id="PF08282">
    <property type="entry name" value="Hydrolase_3"/>
    <property type="match status" value="1"/>
</dbReference>
<dbReference type="FunFam" id="3.40.1110.10:FF:000003">
    <property type="entry name" value="Calcium-transporting ATPase"/>
    <property type="match status" value="1"/>
</dbReference>
<dbReference type="SUPFAM" id="SSF81653">
    <property type="entry name" value="Calcium ATPase, transduction domain A"/>
    <property type="match status" value="1"/>
</dbReference>
<dbReference type="Pfam" id="PF13246">
    <property type="entry name" value="Cation_ATPase"/>
    <property type="match status" value="1"/>
</dbReference>
<dbReference type="AlphaFoldDB" id="A0A8K9WN37"/>
<dbReference type="SUPFAM" id="SSF56784">
    <property type="entry name" value="HAD-like"/>
    <property type="match status" value="1"/>
</dbReference>
<keyword evidence="12" id="KW-0460">Magnesium</keyword>
<dbReference type="InterPro" id="IPR044492">
    <property type="entry name" value="P_typ_ATPase_HD_dom"/>
</dbReference>
<keyword evidence="22" id="KW-1185">Reference proteome</keyword>
<feature type="transmembrane region" description="Helical" evidence="19">
    <location>
        <begin position="84"/>
        <end position="107"/>
    </location>
</feature>
<feature type="transmembrane region" description="Helical" evidence="19">
    <location>
        <begin position="896"/>
        <end position="915"/>
    </location>
</feature>
<dbReference type="InterPro" id="IPR023214">
    <property type="entry name" value="HAD_sf"/>
</dbReference>
<dbReference type="GO" id="GO:0005524">
    <property type="term" value="F:ATP binding"/>
    <property type="evidence" value="ECO:0007669"/>
    <property type="project" value="UniProtKB-KW"/>
</dbReference>
<dbReference type="Pfam" id="PF00122">
    <property type="entry name" value="E1-E2_ATPase"/>
    <property type="match status" value="1"/>
</dbReference>
<comment type="subcellular location">
    <subcellularLocation>
        <location evidence="3">Endoplasmic reticulum membrane</location>
        <topology evidence="3">Multi-pass membrane protein</topology>
    </subcellularLocation>
    <subcellularLocation>
        <location evidence="19">Membrane</location>
        <topology evidence="19">Multi-pass membrane protein</topology>
    </subcellularLocation>
    <subcellularLocation>
        <location evidence="2">Sarcoplasmic reticulum membrane</location>
        <topology evidence="2">Multi-pass membrane protein</topology>
    </subcellularLocation>
</comment>
<dbReference type="Ensembl" id="ENSOMYT00000129379.1">
    <property type="protein sequence ID" value="ENSOMYP00000112058.1"/>
    <property type="gene ID" value="ENSOMYG00000013424.2"/>
</dbReference>
<dbReference type="NCBIfam" id="TIGR01494">
    <property type="entry name" value="ATPase_P-type"/>
    <property type="match status" value="2"/>
</dbReference>
<keyword evidence="7 19" id="KW-0109">Calcium transport</keyword>
<comment type="catalytic activity">
    <reaction evidence="18">
        <text>Ca(2+)(in) + ATP + H2O = Ca(2+)(out) + ADP + phosphate + H(+)</text>
        <dbReference type="Rhea" id="RHEA:18105"/>
        <dbReference type="ChEBI" id="CHEBI:15377"/>
        <dbReference type="ChEBI" id="CHEBI:15378"/>
        <dbReference type="ChEBI" id="CHEBI:29108"/>
        <dbReference type="ChEBI" id="CHEBI:30616"/>
        <dbReference type="ChEBI" id="CHEBI:43474"/>
        <dbReference type="ChEBI" id="CHEBI:456216"/>
        <dbReference type="EC" id="7.2.2.10"/>
    </reaction>
    <physiologicalReaction direction="left-to-right" evidence="18">
        <dbReference type="Rhea" id="RHEA:18106"/>
    </physiologicalReaction>
</comment>
<feature type="domain" description="Cation-transporting P-type ATPase N-terminal" evidence="20">
    <location>
        <begin position="3"/>
        <end position="77"/>
    </location>
</feature>
<organism evidence="21 22">
    <name type="scientific">Oncorhynchus mykiss</name>
    <name type="common">Rainbow trout</name>
    <name type="synonym">Salmo gairdneri</name>
    <dbReference type="NCBI Taxonomy" id="8022"/>
    <lineage>
        <taxon>Eukaryota</taxon>
        <taxon>Metazoa</taxon>
        <taxon>Chordata</taxon>
        <taxon>Craniata</taxon>
        <taxon>Vertebrata</taxon>
        <taxon>Euteleostomi</taxon>
        <taxon>Actinopterygii</taxon>
        <taxon>Neopterygii</taxon>
        <taxon>Teleostei</taxon>
        <taxon>Protacanthopterygii</taxon>
        <taxon>Salmoniformes</taxon>
        <taxon>Salmonidae</taxon>
        <taxon>Salmoninae</taxon>
        <taxon>Oncorhynchus</taxon>
    </lineage>
</organism>
<dbReference type="EC" id="7.2.2.10" evidence="19"/>
<dbReference type="Pfam" id="PF00689">
    <property type="entry name" value="Cation_ATPase_C"/>
    <property type="match status" value="1"/>
</dbReference>
<dbReference type="SFLD" id="SFLDF00027">
    <property type="entry name" value="p-type_atpase"/>
    <property type="match status" value="1"/>
</dbReference>
<dbReference type="SFLD" id="SFLDS00003">
    <property type="entry name" value="Haloacid_Dehalogenase"/>
    <property type="match status" value="1"/>
</dbReference>
<feature type="transmembrane region" description="Helical" evidence="19">
    <location>
        <begin position="60"/>
        <end position="78"/>
    </location>
</feature>
<evidence type="ECO:0000256" key="3">
    <source>
        <dbReference type="ARBA" id="ARBA00004477"/>
    </source>
</evidence>
<dbReference type="Gene3D" id="3.40.1110.10">
    <property type="entry name" value="Calcium-transporting ATPase, cytoplasmic domain N"/>
    <property type="match status" value="1"/>
</dbReference>
<evidence type="ECO:0000259" key="20">
    <source>
        <dbReference type="SMART" id="SM00831"/>
    </source>
</evidence>
<keyword evidence="14" id="KW-1278">Translocase</keyword>
<sequence length="1009" mass="110636">MDNAHTKSVEEVYSDFSVNESTGLGLDQVKRQKEKWGSNELPAEEGKSLWELVVEQFEDLLVRILLLAACISFVLALFEDGEETITAFVEPFVILLILIANAIVGVWQERNAEDAIEALKEYEPEMGKVYRQDRKTVQRIKAKEIVPGDISVSVIKHTDPVPDPRAVNQDKKNMLFSGTNISSGKAIGVVVATGVNTEIGKIRDEMAATEQEKTPLQQKLDEFGEQLSKVISLICIAVWMINIGHFNDPVHGGSWIRGAVYYFKIAVALAVAAIPEGLPAVITTCLALGTRRMAKKNAIVRSLPSVETLGCTSVICSDKTGTLTTNQMSVCRMFIIDQADGNSCSLNEFTITGSTYAPEGEVYQDGRLVKSSAYDGLVEIATICALCNDSSLDFNEAKGVYEKVGEATETALTCLVEKMNAFDTDVKGLTKIDRANACNSVIMQLMKKEFTLEFSRDRKSMSVYCTPNKARSSLGKMFVKGAPEGVIDRCTHVRVGTCKVAMTPGIKERIMSTIRGYGTGRDTLRCLALATRDTPPRKEDMVLVDCARFVDYESDLTFVGCVGMLDPPRTEVAASIKLCRLAGIRVIMITGDNKGTAVAICRRIGILGEEDDVDKMAFTGREFDDLTLQAQRDAVINARCFARVEPSHKSKIVEFLQAMDEITAMTGDGVNDAPALKKAEIGIAMGSGTAVAKSASEMVLADDNFSSIVAAVEEGRAIYNNMKQFIRYLISSNVGEVVCIFLTAALGFPEALIPVQLLWVNLVTDGLPATALGFNPPDLDIMNKPPRSAKEPLISGWLFFRYLAIGCYVGAATVGAATWWFVAAEDGPMISLYQLSHFLQCSPDNPDFSDLECHVFESPYPMTMALSVLVTIEMCNALNSLSENQSLLRMPPWENIWLLGAICLSMSLHFLILYVEPLPVIFQITPLDLTQWLVVLKISLPVILLDELLKFVARNYLEPGNQPESKSASKGWSLSACTEGISWPFVGITLPLVLWLYSIDTNVSALFWS</sequence>
<keyword evidence="6" id="KW-0597">Phosphoprotein</keyword>
<dbReference type="GO" id="GO:0005388">
    <property type="term" value="F:P-type calcium transporter activity"/>
    <property type="evidence" value="ECO:0007669"/>
    <property type="project" value="UniProtKB-EC"/>
</dbReference>
<dbReference type="PROSITE" id="PS00154">
    <property type="entry name" value="ATPASE_E1_E2"/>
    <property type="match status" value="1"/>
</dbReference>
<dbReference type="InterPro" id="IPR059000">
    <property type="entry name" value="ATPase_P-type_domA"/>
</dbReference>
<dbReference type="InterPro" id="IPR036412">
    <property type="entry name" value="HAD-like_sf"/>
</dbReference>
<evidence type="ECO:0000256" key="8">
    <source>
        <dbReference type="ARBA" id="ARBA00022692"/>
    </source>
</evidence>
<evidence type="ECO:0000256" key="14">
    <source>
        <dbReference type="ARBA" id="ARBA00022967"/>
    </source>
</evidence>
<feature type="transmembrane region" description="Helical" evidence="19">
    <location>
        <begin position="981"/>
        <end position="999"/>
    </location>
</feature>
<feature type="transmembrane region" description="Helical" evidence="19">
    <location>
        <begin position="798"/>
        <end position="822"/>
    </location>
</feature>
<evidence type="ECO:0000256" key="7">
    <source>
        <dbReference type="ARBA" id="ARBA00022568"/>
    </source>
</evidence>
<evidence type="ECO:0000256" key="17">
    <source>
        <dbReference type="ARBA" id="ARBA00023136"/>
    </source>
</evidence>
<evidence type="ECO:0000256" key="12">
    <source>
        <dbReference type="ARBA" id="ARBA00022842"/>
    </source>
</evidence>
<dbReference type="InterPro" id="IPR008250">
    <property type="entry name" value="ATPase_P-typ_transduc_dom_A_sf"/>
</dbReference>
<evidence type="ECO:0000256" key="4">
    <source>
        <dbReference type="ARBA" id="ARBA00005675"/>
    </source>
</evidence>
<evidence type="ECO:0000256" key="6">
    <source>
        <dbReference type="ARBA" id="ARBA00022553"/>
    </source>
</evidence>
<dbReference type="InterPro" id="IPR005782">
    <property type="entry name" value="P-type_ATPase_IIA"/>
</dbReference>
<keyword evidence="8 19" id="KW-0812">Transmembrane</keyword>
<evidence type="ECO:0000256" key="10">
    <source>
        <dbReference type="ARBA" id="ARBA00022837"/>
    </source>
</evidence>
<keyword evidence="15 19" id="KW-1133">Transmembrane helix</keyword>
<dbReference type="Gene3D" id="1.20.1110.10">
    <property type="entry name" value="Calcium-transporting ATPase, transmembrane domain"/>
    <property type="match status" value="2"/>
</dbReference>
<evidence type="ECO:0000256" key="11">
    <source>
        <dbReference type="ARBA" id="ARBA00022840"/>
    </source>
</evidence>
<keyword evidence="11 19" id="KW-0067">ATP-binding</keyword>
<dbReference type="InterPro" id="IPR018303">
    <property type="entry name" value="ATPase_P-typ_P_site"/>
</dbReference>
<dbReference type="Pfam" id="PF00690">
    <property type="entry name" value="Cation_ATPase_N"/>
    <property type="match status" value="1"/>
</dbReference>
<protein>
    <recommendedName>
        <fullName evidence="19">Calcium-transporting ATPase</fullName>
        <ecNumber evidence="19">7.2.2.10</ecNumber>
    </recommendedName>
</protein>
<dbReference type="GO" id="GO:0033017">
    <property type="term" value="C:sarcoplasmic reticulum membrane"/>
    <property type="evidence" value="ECO:0007669"/>
    <property type="project" value="UniProtKB-SubCell"/>
</dbReference>
<dbReference type="InterPro" id="IPR006068">
    <property type="entry name" value="ATPase_P-typ_cation-transptr_C"/>
</dbReference>
<keyword evidence="10 19" id="KW-0106">Calcium</keyword>
<evidence type="ECO:0000313" key="22">
    <source>
        <dbReference type="Proteomes" id="UP000694395"/>
    </source>
</evidence>
<dbReference type="InterPro" id="IPR001757">
    <property type="entry name" value="P_typ_ATPase"/>
</dbReference>
<evidence type="ECO:0000256" key="13">
    <source>
        <dbReference type="ARBA" id="ARBA00022951"/>
    </source>
</evidence>
<reference evidence="21" key="2">
    <citation type="submission" date="2025-08" db="UniProtKB">
        <authorList>
            <consortium name="Ensembl"/>
        </authorList>
    </citation>
    <scope>IDENTIFICATION</scope>
</reference>
<dbReference type="SUPFAM" id="SSF81660">
    <property type="entry name" value="Metal cation-transporting ATPase, ATP-binding domain N"/>
    <property type="match status" value="1"/>
</dbReference>
<feature type="transmembrane region" description="Helical" evidence="19">
    <location>
        <begin position="725"/>
        <end position="746"/>
    </location>
</feature>
<dbReference type="FunFam" id="2.70.150.10:FF:000160">
    <property type="entry name" value="Sarcoplasmic/endoplasmic reticulum calcium ATPase 1"/>
    <property type="match status" value="1"/>
</dbReference>
<dbReference type="GO" id="GO:0016887">
    <property type="term" value="F:ATP hydrolysis activity"/>
    <property type="evidence" value="ECO:0007669"/>
    <property type="project" value="InterPro"/>
</dbReference>
<keyword evidence="5 19" id="KW-0813">Transport</keyword>
<comment type="caution">
    <text evidence="19">Lacks conserved residue(s) required for the propagation of feature annotation.</text>
</comment>
<dbReference type="SMART" id="SM00831">
    <property type="entry name" value="Cation_ATPase_N"/>
    <property type="match status" value="1"/>
</dbReference>
<evidence type="ECO:0000256" key="2">
    <source>
        <dbReference type="ARBA" id="ARBA00004326"/>
    </source>
</evidence>
<comment type="cofactor">
    <cofactor evidence="1">
        <name>Mg(2+)</name>
        <dbReference type="ChEBI" id="CHEBI:18420"/>
    </cofactor>
</comment>
<evidence type="ECO:0000256" key="19">
    <source>
        <dbReference type="RuleBase" id="RU361146"/>
    </source>
</evidence>
<dbReference type="SFLD" id="SFLDG00002">
    <property type="entry name" value="C1.7:_P-type_atpase_like"/>
    <property type="match status" value="1"/>
</dbReference>
<evidence type="ECO:0000313" key="21">
    <source>
        <dbReference type="Ensembl" id="ENSOMYP00000112058.1"/>
    </source>
</evidence>
<name>A0A8K9WN37_ONCMY</name>
<dbReference type="PRINTS" id="PR00119">
    <property type="entry name" value="CATATPASE"/>
</dbReference>
<proteinExistence type="inferred from homology"/>
<dbReference type="FunFam" id="3.40.50.1000:FF:000005">
    <property type="entry name" value="Calcium-transporting ATPase 1"/>
    <property type="match status" value="1"/>
</dbReference>
<dbReference type="PRINTS" id="PR00120">
    <property type="entry name" value="HATPASE"/>
</dbReference>
<dbReference type="Proteomes" id="UP000694395">
    <property type="component" value="Chromosome 6"/>
</dbReference>
<dbReference type="InterPro" id="IPR023299">
    <property type="entry name" value="ATPase_P-typ_cyto_dom_N"/>
</dbReference>
<dbReference type="GeneTree" id="ENSGT00940000159895"/>
<evidence type="ECO:0000256" key="15">
    <source>
        <dbReference type="ARBA" id="ARBA00022989"/>
    </source>
</evidence>
<keyword evidence="9 19" id="KW-0547">Nucleotide-binding</keyword>
<evidence type="ECO:0000256" key="16">
    <source>
        <dbReference type="ARBA" id="ARBA00023065"/>
    </source>
</evidence>
<keyword evidence="17 19" id="KW-0472">Membrane</keyword>
<dbReference type="Gene3D" id="3.40.50.1000">
    <property type="entry name" value="HAD superfamily/HAD-like"/>
    <property type="match status" value="1"/>
</dbReference>
<dbReference type="SUPFAM" id="SSF81665">
    <property type="entry name" value="Calcium ATPase, transmembrane domain M"/>
    <property type="match status" value="1"/>
</dbReference>
<comment type="function">
    <text evidence="19">Catalyzes the hydrolysis of ATP coupled with the transport of calcium.</text>
</comment>
<keyword evidence="13" id="KW-0703">Sarcoplasmic reticulum</keyword>